<dbReference type="InterPro" id="IPR045055">
    <property type="entry name" value="DNA2/NAM7-like"/>
</dbReference>
<dbReference type="GO" id="GO:0016604">
    <property type="term" value="C:nuclear body"/>
    <property type="evidence" value="ECO:0007669"/>
    <property type="project" value="TreeGrafter"/>
</dbReference>
<dbReference type="InterPro" id="IPR027417">
    <property type="entry name" value="P-loop_NTPase"/>
</dbReference>
<evidence type="ECO:0000313" key="3">
    <source>
        <dbReference type="Proteomes" id="UP001212152"/>
    </source>
</evidence>
<dbReference type="PANTHER" id="PTHR10887">
    <property type="entry name" value="DNA2/NAM7 HELICASE FAMILY"/>
    <property type="match status" value="1"/>
</dbReference>
<evidence type="ECO:0000259" key="1">
    <source>
        <dbReference type="Pfam" id="PF13087"/>
    </source>
</evidence>
<comment type="caution">
    <text evidence="2">The sequence shown here is derived from an EMBL/GenBank/DDBJ whole genome shotgun (WGS) entry which is preliminary data.</text>
</comment>
<dbReference type="PANTHER" id="PTHR10887:SF495">
    <property type="entry name" value="HELICASE SENATAXIN ISOFORM X1-RELATED"/>
    <property type="match status" value="1"/>
</dbReference>
<dbReference type="SUPFAM" id="SSF52540">
    <property type="entry name" value="P-loop containing nucleoside triphosphate hydrolases"/>
    <property type="match status" value="1"/>
</dbReference>
<dbReference type="InterPro" id="IPR047187">
    <property type="entry name" value="SF1_C_Upf1"/>
</dbReference>
<evidence type="ECO:0000313" key="2">
    <source>
        <dbReference type="EMBL" id="KAJ3180549.1"/>
    </source>
</evidence>
<keyword evidence="2" id="KW-0378">Hydrolase</keyword>
<dbReference type="CDD" id="cd18808">
    <property type="entry name" value="SF1_C_Upf1"/>
    <property type="match status" value="1"/>
</dbReference>
<organism evidence="2 3">
    <name type="scientific">Geranomyces variabilis</name>
    <dbReference type="NCBI Taxonomy" id="109894"/>
    <lineage>
        <taxon>Eukaryota</taxon>
        <taxon>Fungi</taxon>
        <taxon>Fungi incertae sedis</taxon>
        <taxon>Chytridiomycota</taxon>
        <taxon>Chytridiomycota incertae sedis</taxon>
        <taxon>Chytridiomycetes</taxon>
        <taxon>Spizellomycetales</taxon>
        <taxon>Powellomycetaceae</taxon>
        <taxon>Geranomyces</taxon>
    </lineage>
</organism>
<gene>
    <name evidence="2" type="primary">SEN1</name>
    <name evidence="2" type="ORF">HDU87_002058</name>
</gene>
<dbReference type="Pfam" id="PF13087">
    <property type="entry name" value="AAA_12"/>
    <property type="match status" value="1"/>
</dbReference>
<dbReference type="EMBL" id="JADGJQ010000016">
    <property type="protein sequence ID" value="KAJ3180549.1"/>
    <property type="molecule type" value="Genomic_DNA"/>
</dbReference>
<keyword evidence="3" id="KW-1185">Reference proteome</keyword>
<dbReference type="Proteomes" id="UP001212152">
    <property type="component" value="Unassembled WGS sequence"/>
</dbReference>
<dbReference type="AlphaFoldDB" id="A0AAD5XP47"/>
<keyword evidence="2" id="KW-0067">ATP-binding</keyword>
<sequence length="157" mass="18019">MNLREADAVMHIIVNQFLTREFLVITPYNAQKELIANRLRDAIRKRYSQGESNVTVTFANERVHSVNTVQGQEADVIIFGAVQTSELGFLKNKRRMNVALTHAKDRLVVVAHMALFRNRRGRKCLLAALLRKMEKITPLVNSKQLSTGFRLDFKRIV</sequence>
<keyword evidence="2" id="KW-0347">Helicase</keyword>
<keyword evidence="2" id="KW-0547">Nucleotide-binding</keyword>
<reference evidence="2" key="1">
    <citation type="submission" date="2020-05" db="EMBL/GenBank/DDBJ databases">
        <title>Phylogenomic resolution of chytrid fungi.</title>
        <authorList>
            <person name="Stajich J.E."/>
            <person name="Amses K."/>
            <person name="Simmons R."/>
            <person name="Seto K."/>
            <person name="Myers J."/>
            <person name="Bonds A."/>
            <person name="Quandt C.A."/>
            <person name="Barry K."/>
            <person name="Liu P."/>
            <person name="Grigoriev I."/>
            <person name="Longcore J.E."/>
            <person name="James T.Y."/>
        </authorList>
    </citation>
    <scope>NUCLEOTIDE SEQUENCE</scope>
    <source>
        <strain evidence="2">JEL0379</strain>
    </source>
</reference>
<accession>A0AAD5XP47</accession>
<dbReference type="GO" id="GO:0004386">
    <property type="term" value="F:helicase activity"/>
    <property type="evidence" value="ECO:0007669"/>
    <property type="project" value="UniProtKB-KW"/>
</dbReference>
<dbReference type="Gene3D" id="3.40.50.300">
    <property type="entry name" value="P-loop containing nucleotide triphosphate hydrolases"/>
    <property type="match status" value="1"/>
</dbReference>
<protein>
    <submittedName>
        <fullName evidence="2">DEAD-box type RNA helicase</fullName>
    </submittedName>
</protein>
<feature type="domain" description="DNA2/NAM7 helicase-like C-terminal" evidence="1">
    <location>
        <begin position="2"/>
        <end position="113"/>
    </location>
</feature>
<dbReference type="InterPro" id="IPR041679">
    <property type="entry name" value="DNA2/NAM7-like_C"/>
</dbReference>
<proteinExistence type="predicted"/>
<dbReference type="GO" id="GO:0001147">
    <property type="term" value="F:transcription termination site sequence-specific DNA binding"/>
    <property type="evidence" value="ECO:0007669"/>
    <property type="project" value="TreeGrafter"/>
</dbReference>
<name>A0AAD5XP47_9FUNG</name>
<dbReference type="GO" id="GO:0006369">
    <property type="term" value="P:termination of RNA polymerase II transcription"/>
    <property type="evidence" value="ECO:0007669"/>
    <property type="project" value="TreeGrafter"/>
</dbReference>